<reference evidence="1" key="1">
    <citation type="journal article" date="2015" name="Front. Microbiol.">
        <title>Combining genomic sequencing methods to explore viral diversity and reveal potential virus-host interactions.</title>
        <authorList>
            <person name="Chow C.E."/>
            <person name="Winget D.M."/>
            <person name="White R.A.III."/>
            <person name="Hallam S.J."/>
            <person name="Suttle C.A."/>
        </authorList>
    </citation>
    <scope>NUCLEOTIDE SEQUENCE</scope>
    <source>
        <strain evidence="1">Anoxic2_3</strain>
    </source>
</reference>
<reference evidence="1" key="2">
    <citation type="submission" date="2015-03" db="EMBL/GenBank/DDBJ databases">
        <authorList>
            <person name="Chow C.-E.T."/>
            <person name="Winget D.M."/>
            <person name="White R.A.III."/>
            <person name="Hallam S.J."/>
            <person name="Suttle C.A."/>
        </authorList>
    </citation>
    <scope>NUCLEOTIDE SEQUENCE</scope>
    <source>
        <strain evidence="1">Anoxic2_3</strain>
    </source>
</reference>
<organism evidence="1">
    <name type="scientific">uncultured marine virus</name>
    <dbReference type="NCBI Taxonomy" id="186617"/>
    <lineage>
        <taxon>Viruses</taxon>
        <taxon>environmental samples</taxon>
    </lineage>
</organism>
<name>A0A0F7L2Q8_9VIRU</name>
<proteinExistence type="predicted"/>
<evidence type="ECO:0000313" key="1">
    <source>
        <dbReference type="EMBL" id="AKH46849.1"/>
    </source>
</evidence>
<accession>A0A0F7L2Q8</accession>
<protein>
    <submittedName>
        <fullName evidence="1">Uncharacterized protein</fullName>
    </submittedName>
</protein>
<sequence>MLSRPLNHYPANLLRVSTSKCFTIACSIFSGTNLTSNSPAMISAAASNLASSPCRSSSC</sequence>
<dbReference type="EMBL" id="KR029587">
    <property type="protein sequence ID" value="AKH46849.1"/>
    <property type="molecule type" value="Genomic_DNA"/>
</dbReference>